<evidence type="ECO:0000313" key="3">
    <source>
        <dbReference type="Proteomes" id="UP000785200"/>
    </source>
</evidence>
<feature type="region of interest" description="Disordered" evidence="1">
    <location>
        <begin position="597"/>
        <end position="620"/>
    </location>
</feature>
<gene>
    <name evidence="2" type="ORF">D0Z07_8104</name>
</gene>
<feature type="region of interest" description="Disordered" evidence="1">
    <location>
        <begin position="174"/>
        <end position="229"/>
    </location>
</feature>
<dbReference type="OrthoDB" id="774557at2759"/>
<proteinExistence type="predicted"/>
<feature type="compositionally biased region" description="Low complexity" evidence="1">
    <location>
        <begin position="254"/>
        <end position="315"/>
    </location>
</feature>
<dbReference type="Pfam" id="PF01803">
    <property type="entry name" value="LIM_bind"/>
    <property type="match status" value="1"/>
</dbReference>
<accession>A0A9P6SNT1</accession>
<feature type="region of interest" description="Disordered" evidence="1">
    <location>
        <begin position="632"/>
        <end position="715"/>
    </location>
</feature>
<protein>
    <submittedName>
        <fullName evidence="2">Transcriptional activator ptaB</fullName>
    </submittedName>
</protein>
<name>A0A9P6SNT1_9HELO</name>
<feature type="compositionally biased region" description="Pro residues" evidence="1">
    <location>
        <begin position="531"/>
        <end position="540"/>
    </location>
</feature>
<evidence type="ECO:0000313" key="2">
    <source>
        <dbReference type="EMBL" id="KAG0646184.1"/>
    </source>
</evidence>
<sequence length="715" mass="77888">MMTSLAQPYSPHPGGIQQHPGVPQGHPMAGVPHNPGQQLPGQPGMPQQMHMGVSGPGGPQVSQAGAMMGGMPPGAGGPSAHALQHLNPGQAQQQAQMYQQQAMFANNPQLQQLQQQQIIQHQRQQQAARQAMVASQYNGMPIAGMPNGMGQMTQAQFAAMRGGPMARSVNLPQHLQQAQQAAQHNLQAQEQQAQQHAQQAHQQQMMAQQMALQQQQGQGGNPGQQGQMNPQQLANLQQAQMVAAQQAQHQAQAQAAAAAQQAQGQQQPQPQGQPPQQNSQAQPQQHQPQGQQQQGGMPPQAAVAAAMLQQQQQQQRQGDKLKGQCLMRLMQFGDHLSSFAVSSKPLQAYMANGAQRLAAQGMKQRDDLNYWLAFVDRFFSPRGVLRHSVWIVDETMNKQYEITFPALARYFHTHFESGIKNIQMITEKGTEKELPNNGHYIESQKSSFVYWFDNGSHLIASGTLRAHFDAEQKIELLEFVTSSHDEYLPLTKVVEAARPLHEWGKEWQKINALPDGKQSPEMNKKKAKPMKSPPQPPPEIDIPRSKIKPNMGITPSVFQFLELAEVMGQMNPLFNYSHSNTTLTPYTALDTYVSSVAQNGNNPNAQGQIPPGPRTPGISNFAIGASPVAAHLQLPDGSPHISSPAQAPGMQLQQSQHGTSSSGPSANTSPNTSNKRRRPSTVKDEAENQVNGTQAKATVKPSPRIGGKRQKNNPA</sequence>
<feature type="region of interest" description="Disordered" evidence="1">
    <location>
        <begin position="254"/>
        <end position="316"/>
    </location>
</feature>
<organism evidence="2 3">
    <name type="scientific">Hyphodiscus hymeniophilus</name>
    <dbReference type="NCBI Taxonomy" id="353542"/>
    <lineage>
        <taxon>Eukaryota</taxon>
        <taxon>Fungi</taxon>
        <taxon>Dikarya</taxon>
        <taxon>Ascomycota</taxon>
        <taxon>Pezizomycotina</taxon>
        <taxon>Leotiomycetes</taxon>
        <taxon>Helotiales</taxon>
        <taxon>Hyphodiscaceae</taxon>
        <taxon>Hyphodiscus</taxon>
    </lineage>
</organism>
<dbReference type="EMBL" id="VNKQ01000016">
    <property type="protein sequence ID" value="KAG0646184.1"/>
    <property type="molecule type" value="Genomic_DNA"/>
</dbReference>
<feature type="compositionally biased region" description="Low complexity" evidence="1">
    <location>
        <begin position="174"/>
        <end position="216"/>
    </location>
</feature>
<feature type="region of interest" description="Disordered" evidence="1">
    <location>
        <begin position="1"/>
        <end position="95"/>
    </location>
</feature>
<dbReference type="PANTHER" id="PTHR10378">
    <property type="entry name" value="LIM DOMAIN-BINDING PROTEIN"/>
    <property type="match status" value="1"/>
</dbReference>
<dbReference type="InterPro" id="IPR029005">
    <property type="entry name" value="LIM-bd/SEUSS"/>
</dbReference>
<feature type="compositionally biased region" description="Basic residues" evidence="1">
    <location>
        <begin position="706"/>
        <end position="715"/>
    </location>
</feature>
<feature type="region of interest" description="Disordered" evidence="1">
    <location>
        <begin position="513"/>
        <end position="548"/>
    </location>
</feature>
<feature type="compositionally biased region" description="Low complexity" evidence="1">
    <location>
        <begin position="597"/>
        <end position="609"/>
    </location>
</feature>
<keyword evidence="3" id="KW-1185">Reference proteome</keyword>
<dbReference type="Proteomes" id="UP000785200">
    <property type="component" value="Unassembled WGS sequence"/>
</dbReference>
<dbReference type="AlphaFoldDB" id="A0A9P6SNT1"/>
<feature type="compositionally biased region" description="Gly residues" evidence="1">
    <location>
        <begin position="67"/>
        <end position="77"/>
    </location>
</feature>
<reference evidence="2" key="1">
    <citation type="submission" date="2019-07" db="EMBL/GenBank/DDBJ databases">
        <title>Hyphodiscus hymeniophilus genome sequencing and assembly.</title>
        <authorList>
            <person name="Kramer G."/>
            <person name="Nodwell J."/>
        </authorList>
    </citation>
    <scope>NUCLEOTIDE SEQUENCE</scope>
    <source>
        <strain evidence="2">ATCC 34498</strain>
    </source>
</reference>
<feature type="compositionally biased region" description="Polar residues" evidence="1">
    <location>
        <begin position="640"/>
        <end position="673"/>
    </location>
</feature>
<comment type="caution">
    <text evidence="2">The sequence shown here is derived from an EMBL/GenBank/DDBJ whole genome shotgun (WGS) entry which is preliminary data.</text>
</comment>
<feature type="compositionally biased region" description="Low complexity" evidence="1">
    <location>
        <begin position="35"/>
        <end position="52"/>
    </location>
</feature>
<evidence type="ECO:0000256" key="1">
    <source>
        <dbReference type="SAM" id="MobiDB-lite"/>
    </source>
</evidence>